<proteinExistence type="predicted"/>
<evidence type="ECO:0000313" key="1">
    <source>
        <dbReference type="Proteomes" id="UP000046393"/>
    </source>
</evidence>
<name>A0A0N5AD76_9BILA</name>
<accession>A0A0N5AD76</accession>
<dbReference type="Proteomes" id="UP000046393">
    <property type="component" value="Unplaced"/>
</dbReference>
<evidence type="ECO:0000313" key="2">
    <source>
        <dbReference type="WBParaSite" id="SMUV_0000211301-mRNA-1"/>
    </source>
</evidence>
<dbReference type="AlphaFoldDB" id="A0A0N5AD76"/>
<dbReference type="WBParaSite" id="SMUV_0000211301-mRNA-1">
    <property type="protein sequence ID" value="SMUV_0000211301-mRNA-1"/>
    <property type="gene ID" value="SMUV_0000211301"/>
</dbReference>
<keyword evidence="1" id="KW-1185">Reference proteome</keyword>
<organism evidence="1 2">
    <name type="scientific">Syphacia muris</name>
    <dbReference type="NCBI Taxonomy" id="451379"/>
    <lineage>
        <taxon>Eukaryota</taxon>
        <taxon>Metazoa</taxon>
        <taxon>Ecdysozoa</taxon>
        <taxon>Nematoda</taxon>
        <taxon>Chromadorea</taxon>
        <taxon>Rhabditida</taxon>
        <taxon>Spirurina</taxon>
        <taxon>Oxyuridomorpha</taxon>
        <taxon>Oxyuroidea</taxon>
        <taxon>Oxyuridae</taxon>
        <taxon>Syphacia</taxon>
    </lineage>
</organism>
<protein>
    <submittedName>
        <fullName evidence="2">Uncharacterized protein</fullName>
    </submittedName>
</protein>
<reference evidence="2" key="1">
    <citation type="submission" date="2017-02" db="UniProtKB">
        <authorList>
            <consortium name="WormBaseParasite"/>
        </authorList>
    </citation>
    <scope>IDENTIFICATION</scope>
</reference>
<sequence>MRRVDRRSAAVKQALLTYDGAQLHSLILDQRPLKHAPVDYIYIASPYYNTQFNVDANIVVVYRIRFT</sequence>